<feature type="transmembrane region" description="Helical" evidence="1">
    <location>
        <begin position="133"/>
        <end position="153"/>
    </location>
</feature>
<reference evidence="3 4" key="1">
    <citation type="submission" date="2020-07" db="EMBL/GenBank/DDBJ databases">
        <authorList>
            <person name="Cui H."/>
        </authorList>
    </citation>
    <scope>NUCLEOTIDE SEQUENCE [LARGE SCALE GENOMIC DNA]</scope>
    <source>
        <strain evidence="3 4">YPL8</strain>
    </source>
</reference>
<proteinExistence type="predicted"/>
<dbReference type="OrthoDB" id="270777at2157"/>
<gene>
    <name evidence="3" type="ORF">HYG82_12315</name>
</gene>
<dbReference type="InterPro" id="IPR058284">
    <property type="entry name" value="DUF7978"/>
</dbReference>
<dbReference type="EMBL" id="CP058601">
    <property type="protein sequence ID" value="QLG49586.1"/>
    <property type="molecule type" value="Genomic_DNA"/>
</dbReference>
<protein>
    <recommendedName>
        <fullName evidence="2">DUF7978 domain-containing protein</fullName>
    </recommendedName>
</protein>
<name>A0A7D5GTU7_9EURY</name>
<evidence type="ECO:0000313" key="3">
    <source>
        <dbReference type="EMBL" id="QLG49586.1"/>
    </source>
</evidence>
<organism evidence="3 4">
    <name type="scientific">Natrinema halophilum</name>
    <dbReference type="NCBI Taxonomy" id="1699371"/>
    <lineage>
        <taxon>Archaea</taxon>
        <taxon>Methanobacteriati</taxon>
        <taxon>Methanobacteriota</taxon>
        <taxon>Stenosarchaea group</taxon>
        <taxon>Halobacteria</taxon>
        <taxon>Halobacteriales</taxon>
        <taxon>Natrialbaceae</taxon>
        <taxon>Natrinema</taxon>
    </lineage>
</organism>
<keyword evidence="1" id="KW-0812">Transmembrane</keyword>
<feature type="transmembrane region" description="Helical" evidence="1">
    <location>
        <begin position="173"/>
        <end position="200"/>
    </location>
</feature>
<dbReference type="Pfam" id="PF25933">
    <property type="entry name" value="DUF7978"/>
    <property type="match status" value="1"/>
</dbReference>
<evidence type="ECO:0000256" key="1">
    <source>
        <dbReference type="SAM" id="Phobius"/>
    </source>
</evidence>
<dbReference type="GeneID" id="56034088"/>
<accession>A0A7D5GTU7</accession>
<keyword evidence="1" id="KW-1133">Transmembrane helix</keyword>
<evidence type="ECO:0000259" key="2">
    <source>
        <dbReference type="Pfam" id="PF25933"/>
    </source>
</evidence>
<dbReference type="KEGG" id="haly:HYG82_12315"/>
<sequence>MVSQPAALETTAGSRRSTVAASAGSGVFAAVIGYLVTYALISGEIRENTPDIVAENLPEWKGVAWYFYNAHMIDIETTGSIGSWGRTDTVNFIAESSSSNADLLYVVPPLVLLAVGVFLAVRWNGSDFGEAVVVGAPVAIGYAVVLGIGAVVSEYSAEGTAFGIEASSSFAPALVPAVLLGGIIYPLVFATVGAALPVAVRKR</sequence>
<keyword evidence="1" id="KW-0472">Membrane</keyword>
<feature type="transmembrane region" description="Helical" evidence="1">
    <location>
        <begin position="20"/>
        <end position="41"/>
    </location>
</feature>
<evidence type="ECO:0000313" key="4">
    <source>
        <dbReference type="Proteomes" id="UP000509241"/>
    </source>
</evidence>
<feature type="domain" description="DUF7978" evidence="2">
    <location>
        <begin position="2"/>
        <end position="199"/>
    </location>
</feature>
<dbReference type="Proteomes" id="UP000509241">
    <property type="component" value="Chromosome"/>
</dbReference>
<dbReference type="RefSeq" id="WP_179261319.1">
    <property type="nucleotide sequence ID" value="NZ_CP058601.1"/>
</dbReference>
<dbReference type="AlphaFoldDB" id="A0A7D5GTU7"/>
<feature type="transmembrane region" description="Helical" evidence="1">
    <location>
        <begin position="103"/>
        <end position="121"/>
    </location>
</feature>
<keyword evidence="4" id="KW-1185">Reference proteome</keyword>